<gene>
    <name evidence="2" type="ORF">Tci_060042</name>
</gene>
<protein>
    <submittedName>
        <fullName evidence="2">Retrovirus-related Pol polyprotein from transposon TNT 1-94</fullName>
    </submittedName>
</protein>
<name>A0A6L2NU20_TANCI</name>
<sequence length="247" mass="28382">MTALSGVVTSIARSPLKDILYKRFLSLKWIFKVKLDEYGGVLKNKARLVTKGYRQEEGVDFKELFAPVARIEAIRIFLAYDAHKNIVVFQMDVKTAFLNGIFKGRGEKLVSWSSKKQKCIEISTSEAKYISLSDCCAHILWMRSQLTDYGFDYNKIPLYSDSQSAIALSCNTVQHSRTKHIAVRYNFIKEPVENEVVKLYFVKTDYQVADIFTKGLMRERFEFLVKGLGMQSITPAELKWLAESDEE</sequence>
<dbReference type="AlphaFoldDB" id="A0A6L2NU20"/>
<proteinExistence type="predicted"/>
<reference evidence="2" key="1">
    <citation type="journal article" date="2019" name="Sci. Rep.">
        <title>Draft genome of Tanacetum cinerariifolium, the natural source of mosquito coil.</title>
        <authorList>
            <person name="Yamashiro T."/>
            <person name="Shiraishi A."/>
            <person name="Satake H."/>
            <person name="Nakayama K."/>
        </authorList>
    </citation>
    <scope>NUCLEOTIDE SEQUENCE</scope>
</reference>
<evidence type="ECO:0000259" key="1">
    <source>
        <dbReference type="Pfam" id="PF07727"/>
    </source>
</evidence>
<feature type="domain" description="Reverse transcriptase Ty1/copia-type" evidence="1">
    <location>
        <begin position="23"/>
        <end position="100"/>
    </location>
</feature>
<dbReference type="CDD" id="cd09272">
    <property type="entry name" value="RNase_HI_RT_Ty1"/>
    <property type="match status" value="1"/>
</dbReference>
<comment type="caution">
    <text evidence="2">The sequence shown here is derived from an EMBL/GenBank/DDBJ whole genome shotgun (WGS) entry which is preliminary data.</text>
</comment>
<dbReference type="PANTHER" id="PTHR11439">
    <property type="entry name" value="GAG-POL-RELATED RETROTRANSPOSON"/>
    <property type="match status" value="1"/>
</dbReference>
<organism evidence="2">
    <name type="scientific">Tanacetum cinerariifolium</name>
    <name type="common">Dalmatian daisy</name>
    <name type="synonym">Chrysanthemum cinerariifolium</name>
    <dbReference type="NCBI Taxonomy" id="118510"/>
    <lineage>
        <taxon>Eukaryota</taxon>
        <taxon>Viridiplantae</taxon>
        <taxon>Streptophyta</taxon>
        <taxon>Embryophyta</taxon>
        <taxon>Tracheophyta</taxon>
        <taxon>Spermatophyta</taxon>
        <taxon>Magnoliopsida</taxon>
        <taxon>eudicotyledons</taxon>
        <taxon>Gunneridae</taxon>
        <taxon>Pentapetalae</taxon>
        <taxon>asterids</taxon>
        <taxon>campanulids</taxon>
        <taxon>Asterales</taxon>
        <taxon>Asteraceae</taxon>
        <taxon>Asteroideae</taxon>
        <taxon>Anthemideae</taxon>
        <taxon>Anthemidinae</taxon>
        <taxon>Tanacetum</taxon>
    </lineage>
</organism>
<dbReference type="Pfam" id="PF07727">
    <property type="entry name" value="RVT_2"/>
    <property type="match status" value="1"/>
</dbReference>
<evidence type="ECO:0000313" key="2">
    <source>
        <dbReference type="EMBL" id="GEU88064.1"/>
    </source>
</evidence>
<accession>A0A6L2NU20</accession>
<dbReference type="InterPro" id="IPR013103">
    <property type="entry name" value="RVT_2"/>
</dbReference>
<dbReference type="EMBL" id="BKCJ010009666">
    <property type="protein sequence ID" value="GEU88064.1"/>
    <property type="molecule type" value="Genomic_DNA"/>
</dbReference>
<dbReference type="PANTHER" id="PTHR11439:SF495">
    <property type="entry name" value="REVERSE TRANSCRIPTASE, RNA-DEPENDENT DNA POLYMERASE-RELATED"/>
    <property type="match status" value="1"/>
</dbReference>